<evidence type="ECO:0000256" key="1">
    <source>
        <dbReference type="SAM" id="SignalP"/>
    </source>
</evidence>
<sequence>MRITFPATVQLTHSRLSVFVQLLLLLLLCRFSRVQLCATPETAAHQAPQSMGFSRQGHWSGLPFPSPVREAEQVYFDFGAEKTTWYCFSFPLEYSVSILMNKVKQRNINVLLKLDVICVLTLKNTFLFVLYQLSVNDIPVLDNYPVIYVYYAYEKFTGIRSIESSYSERNSCNRYPGDADESTPDML</sequence>
<keyword evidence="3" id="KW-1185">Reference proteome</keyword>
<proteinExistence type="predicted"/>
<dbReference type="Proteomes" id="UP001214576">
    <property type="component" value="Unassembled WGS sequence"/>
</dbReference>
<dbReference type="AlphaFoldDB" id="A0AAD4UQQ6"/>
<gene>
    <name evidence="2" type="ORF">MG293_000884</name>
</gene>
<name>A0AAD4UQQ6_OVIAM</name>
<reference evidence="2" key="1">
    <citation type="submission" date="2022-03" db="EMBL/GenBank/DDBJ databases">
        <title>Genomic analyses of argali, domestic sheep and their hybrids provide insights into chromosomal evolution, heterosis and genetic basis of agronomic traits.</title>
        <authorList>
            <person name="Li M."/>
        </authorList>
    </citation>
    <scope>NUCLEOTIDE SEQUENCE</scope>
    <source>
        <strain evidence="2">CAU-MHL-2022a</strain>
        <tissue evidence="2">Skin</tissue>
    </source>
</reference>
<feature type="chain" id="PRO_5041995650" evidence="1">
    <location>
        <begin position="35"/>
        <end position="187"/>
    </location>
</feature>
<accession>A0AAD4UQQ6</accession>
<organism evidence="2 3">
    <name type="scientific">Ovis ammon polii</name>
    <dbReference type="NCBI Taxonomy" id="230172"/>
    <lineage>
        <taxon>Eukaryota</taxon>
        <taxon>Metazoa</taxon>
        <taxon>Chordata</taxon>
        <taxon>Craniata</taxon>
        <taxon>Vertebrata</taxon>
        <taxon>Euteleostomi</taxon>
        <taxon>Mammalia</taxon>
        <taxon>Eutheria</taxon>
        <taxon>Laurasiatheria</taxon>
        <taxon>Artiodactyla</taxon>
        <taxon>Ruminantia</taxon>
        <taxon>Pecora</taxon>
        <taxon>Bovidae</taxon>
        <taxon>Caprinae</taxon>
        <taxon>Ovis</taxon>
    </lineage>
</organism>
<protein>
    <submittedName>
        <fullName evidence="2">Uncharacterized protein</fullName>
    </submittedName>
</protein>
<comment type="caution">
    <text evidence="2">The sequence shown here is derived from an EMBL/GenBank/DDBJ whole genome shotgun (WGS) entry which is preliminary data.</text>
</comment>
<keyword evidence="1" id="KW-0732">Signal</keyword>
<evidence type="ECO:0000313" key="3">
    <source>
        <dbReference type="Proteomes" id="UP001214576"/>
    </source>
</evidence>
<dbReference type="EMBL" id="JAKZEL010000001">
    <property type="protein sequence ID" value="KAI4548554.1"/>
    <property type="molecule type" value="Genomic_DNA"/>
</dbReference>
<evidence type="ECO:0000313" key="2">
    <source>
        <dbReference type="EMBL" id="KAI4548554.1"/>
    </source>
</evidence>
<feature type="signal peptide" evidence="1">
    <location>
        <begin position="1"/>
        <end position="34"/>
    </location>
</feature>